<evidence type="ECO:0000256" key="6">
    <source>
        <dbReference type="SAM" id="MobiDB-lite"/>
    </source>
</evidence>
<evidence type="ECO:0000256" key="3">
    <source>
        <dbReference type="ARBA" id="ARBA00023125"/>
    </source>
</evidence>
<feature type="region of interest" description="Disordered" evidence="6">
    <location>
        <begin position="131"/>
        <end position="150"/>
    </location>
</feature>
<dbReference type="InterPro" id="IPR001789">
    <property type="entry name" value="Sig_transdc_resp-reg_receiver"/>
</dbReference>
<comment type="caution">
    <text evidence="9">The sequence shown here is derived from an EMBL/GenBank/DDBJ whole genome shotgun (WGS) entry which is preliminary data.</text>
</comment>
<keyword evidence="3" id="KW-0238">DNA-binding</keyword>
<dbReference type="PANTHER" id="PTHR43214:SF41">
    <property type="entry name" value="NITRATE_NITRITE RESPONSE REGULATOR PROTEIN NARP"/>
    <property type="match status" value="1"/>
</dbReference>
<dbReference type="PROSITE" id="PS50043">
    <property type="entry name" value="HTH_LUXR_2"/>
    <property type="match status" value="1"/>
</dbReference>
<evidence type="ECO:0000259" key="8">
    <source>
        <dbReference type="PROSITE" id="PS50110"/>
    </source>
</evidence>
<feature type="domain" description="HTH luxR-type" evidence="7">
    <location>
        <begin position="145"/>
        <end position="210"/>
    </location>
</feature>
<dbReference type="InterPro" id="IPR011006">
    <property type="entry name" value="CheY-like_superfamily"/>
</dbReference>
<evidence type="ECO:0000256" key="1">
    <source>
        <dbReference type="ARBA" id="ARBA00022553"/>
    </source>
</evidence>
<gene>
    <name evidence="9" type="ORF">PPG34_15280</name>
</gene>
<reference evidence="9 10" key="1">
    <citation type="journal article" date="2023" name="ISME J.">
        <title>Cultivation and genomic characterization of novel and ubiquitous marine nitrite-oxidizing bacteria from the Nitrospirales.</title>
        <authorList>
            <person name="Mueller A.J."/>
            <person name="Daebeler A."/>
            <person name="Herbold C.W."/>
            <person name="Kirkegaard R.H."/>
            <person name="Daims H."/>
        </authorList>
    </citation>
    <scope>NUCLEOTIDE SEQUENCE [LARGE SCALE GENOMIC DNA]</scope>
    <source>
        <strain evidence="9 10">EB</strain>
    </source>
</reference>
<feature type="compositionally biased region" description="Polar residues" evidence="6">
    <location>
        <begin position="138"/>
        <end position="150"/>
    </location>
</feature>
<dbReference type="InterPro" id="IPR058245">
    <property type="entry name" value="NreC/VraR/RcsB-like_REC"/>
</dbReference>
<proteinExistence type="predicted"/>
<dbReference type="Pfam" id="PF00196">
    <property type="entry name" value="GerE"/>
    <property type="match status" value="1"/>
</dbReference>
<sequence>MPPPRIVLADDHVLVAEGIQQLLASEFDLVGLVGDGRALLDMIQELQPDIALVDISLPLLNGFDAVRQVKKISPNIKIVFLTMHDDKTFVEEAFRVGACGYILKESAISELVFALHEITAGRNYVTPSLAQEPATQAGKASSPQHGLSPDSLTQRQREILQLVAEGRSNKEISQILSIALKTVEFHKTRLMRCLHVQTTAELTKYAIAHGLVTL</sequence>
<evidence type="ECO:0000256" key="5">
    <source>
        <dbReference type="PROSITE-ProRule" id="PRU00169"/>
    </source>
</evidence>
<keyword evidence="1 5" id="KW-0597">Phosphoprotein</keyword>
<organism evidence="9 10">
    <name type="scientific">Candidatus Nitronereus thalassa</name>
    <dbReference type="NCBI Taxonomy" id="3020898"/>
    <lineage>
        <taxon>Bacteria</taxon>
        <taxon>Pseudomonadati</taxon>
        <taxon>Nitrospirota</taxon>
        <taxon>Nitrospiria</taxon>
        <taxon>Nitrospirales</taxon>
        <taxon>Nitrospiraceae</taxon>
        <taxon>Candidatus Nitronereus</taxon>
    </lineage>
</organism>
<evidence type="ECO:0000256" key="2">
    <source>
        <dbReference type="ARBA" id="ARBA00023015"/>
    </source>
</evidence>
<dbReference type="RefSeq" id="WP_313834308.1">
    <property type="nucleotide sequence ID" value="NZ_JAQOUE010000002.1"/>
</dbReference>
<keyword evidence="10" id="KW-1185">Reference proteome</keyword>
<dbReference type="SMART" id="SM00448">
    <property type="entry name" value="REC"/>
    <property type="match status" value="1"/>
</dbReference>
<accession>A0ABU3KB57</accession>
<name>A0ABU3KB57_9BACT</name>
<dbReference type="InterPro" id="IPR000792">
    <property type="entry name" value="Tscrpt_reg_LuxR_C"/>
</dbReference>
<dbReference type="EMBL" id="JAQOUE010000002">
    <property type="protein sequence ID" value="MDT7043715.1"/>
    <property type="molecule type" value="Genomic_DNA"/>
</dbReference>
<evidence type="ECO:0000256" key="4">
    <source>
        <dbReference type="ARBA" id="ARBA00023163"/>
    </source>
</evidence>
<evidence type="ECO:0000313" key="10">
    <source>
        <dbReference type="Proteomes" id="UP001250932"/>
    </source>
</evidence>
<dbReference type="SMART" id="SM00421">
    <property type="entry name" value="HTH_LUXR"/>
    <property type="match status" value="1"/>
</dbReference>
<dbReference type="PROSITE" id="PS50110">
    <property type="entry name" value="RESPONSE_REGULATORY"/>
    <property type="match status" value="1"/>
</dbReference>
<feature type="modified residue" description="4-aspartylphosphate" evidence="5">
    <location>
        <position position="54"/>
    </location>
</feature>
<feature type="domain" description="Response regulatory" evidence="8">
    <location>
        <begin position="5"/>
        <end position="119"/>
    </location>
</feature>
<dbReference type="InterPro" id="IPR016032">
    <property type="entry name" value="Sig_transdc_resp-reg_C-effctor"/>
</dbReference>
<dbReference type="PANTHER" id="PTHR43214">
    <property type="entry name" value="TWO-COMPONENT RESPONSE REGULATOR"/>
    <property type="match status" value="1"/>
</dbReference>
<dbReference type="PRINTS" id="PR00038">
    <property type="entry name" value="HTHLUXR"/>
</dbReference>
<keyword evidence="2" id="KW-0805">Transcription regulation</keyword>
<evidence type="ECO:0000259" key="7">
    <source>
        <dbReference type="PROSITE" id="PS50043"/>
    </source>
</evidence>
<dbReference type="Proteomes" id="UP001250932">
    <property type="component" value="Unassembled WGS sequence"/>
</dbReference>
<dbReference type="InterPro" id="IPR039420">
    <property type="entry name" value="WalR-like"/>
</dbReference>
<dbReference type="SUPFAM" id="SSF46894">
    <property type="entry name" value="C-terminal effector domain of the bipartite response regulators"/>
    <property type="match status" value="1"/>
</dbReference>
<keyword evidence="4" id="KW-0804">Transcription</keyword>
<dbReference type="Pfam" id="PF00072">
    <property type="entry name" value="Response_reg"/>
    <property type="match status" value="1"/>
</dbReference>
<evidence type="ECO:0000313" key="9">
    <source>
        <dbReference type="EMBL" id="MDT7043715.1"/>
    </source>
</evidence>
<dbReference type="Gene3D" id="3.40.50.2300">
    <property type="match status" value="1"/>
</dbReference>
<protein>
    <submittedName>
        <fullName evidence="9">Response regulator transcription factor</fullName>
    </submittedName>
</protein>
<dbReference type="SUPFAM" id="SSF52172">
    <property type="entry name" value="CheY-like"/>
    <property type="match status" value="1"/>
</dbReference>
<dbReference type="CDD" id="cd17535">
    <property type="entry name" value="REC_NarL-like"/>
    <property type="match status" value="1"/>
</dbReference>
<dbReference type="CDD" id="cd06170">
    <property type="entry name" value="LuxR_C_like"/>
    <property type="match status" value="1"/>
</dbReference>